<keyword evidence="1" id="KW-0472">Membrane</keyword>
<keyword evidence="1" id="KW-1133">Transmembrane helix</keyword>
<protein>
    <submittedName>
        <fullName evidence="2">Uncharacterized protein</fullName>
    </submittedName>
</protein>
<keyword evidence="3" id="KW-1185">Reference proteome</keyword>
<dbReference type="RefSeq" id="WP_170923664.1">
    <property type="nucleotide sequence ID" value="NZ_FWXY01000001.1"/>
</dbReference>
<proteinExistence type="predicted"/>
<feature type="transmembrane region" description="Helical" evidence="1">
    <location>
        <begin position="31"/>
        <end position="48"/>
    </location>
</feature>
<evidence type="ECO:0000313" key="3">
    <source>
        <dbReference type="Proteomes" id="UP000192418"/>
    </source>
</evidence>
<reference evidence="2 3" key="1">
    <citation type="submission" date="2017-04" db="EMBL/GenBank/DDBJ databases">
        <authorList>
            <person name="Afonso C.L."/>
            <person name="Miller P.J."/>
            <person name="Scott M.A."/>
            <person name="Spackman E."/>
            <person name="Goraichik I."/>
            <person name="Dimitrov K.M."/>
            <person name="Suarez D.L."/>
            <person name="Swayne D.E."/>
        </authorList>
    </citation>
    <scope>NUCLEOTIDE SEQUENCE [LARGE SCALE GENOMIC DNA]</scope>
    <source>
        <strain evidence="2 3">DSM 3385</strain>
    </source>
</reference>
<dbReference type="STRING" id="1121400.SAMN02746065_101372"/>
<dbReference type="Proteomes" id="UP000192418">
    <property type="component" value="Unassembled WGS sequence"/>
</dbReference>
<name>A0A1W1YU02_9BACT</name>
<dbReference type="EMBL" id="FWXY01000001">
    <property type="protein sequence ID" value="SMC39629.1"/>
    <property type="molecule type" value="Genomic_DNA"/>
</dbReference>
<evidence type="ECO:0000313" key="2">
    <source>
        <dbReference type="EMBL" id="SMC39629.1"/>
    </source>
</evidence>
<accession>A0A1W1YU02</accession>
<organism evidence="2 3">
    <name type="scientific">Desulfocicer vacuolatum DSM 3385</name>
    <dbReference type="NCBI Taxonomy" id="1121400"/>
    <lineage>
        <taxon>Bacteria</taxon>
        <taxon>Pseudomonadati</taxon>
        <taxon>Thermodesulfobacteriota</taxon>
        <taxon>Desulfobacteria</taxon>
        <taxon>Desulfobacterales</taxon>
        <taxon>Desulfobacteraceae</taxon>
        <taxon>Desulfocicer</taxon>
    </lineage>
</organism>
<dbReference type="AlphaFoldDB" id="A0A1W1YU02"/>
<keyword evidence="1" id="KW-0812">Transmembrane</keyword>
<evidence type="ECO:0000256" key="1">
    <source>
        <dbReference type="SAM" id="Phobius"/>
    </source>
</evidence>
<sequence length="49" mass="5746">MKKQQSNLGGSWKKLFANGEIRFSREAERKFFFYMTVMMLLAGIIVKIT</sequence>
<gene>
    <name evidence="2" type="ORF">SAMN02746065_101372</name>
</gene>